<dbReference type="Gene3D" id="3.30.1490.480">
    <property type="entry name" value="Endolytic murein transglycosylase"/>
    <property type="match status" value="1"/>
</dbReference>
<reference evidence="10" key="1">
    <citation type="journal article" date="2016" name="Genome Announc.">
        <title>Revised genome sequence of the purple photosynthetic bacterium Blastochloris viridis.</title>
        <authorList>
            <person name="Liu L.N."/>
            <person name="Faulkner M."/>
            <person name="Liu X."/>
            <person name="Huang F."/>
            <person name="Darby A.C."/>
            <person name="Hall N."/>
        </authorList>
    </citation>
    <scope>NUCLEOTIDE SEQUENCE [LARGE SCALE GENOMIC DNA]</scope>
    <source>
        <strain evidence="10">ATCC 19567 / DSM 133 / F</strain>
    </source>
</reference>
<accession>A0A0S4PYL5</accession>
<keyword evidence="10" id="KW-1185">Reference proteome</keyword>
<comment type="subcellular location">
    <subcellularLocation>
        <location evidence="7">Cell inner membrane</location>
        <topology evidence="7">Single-pass membrane protein</topology>
    </subcellularLocation>
</comment>
<organism evidence="9 10">
    <name type="scientific">Blastochloris viridis</name>
    <name type="common">Rhodopseudomonas viridis</name>
    <dbReference type="NCBI Taxonomy" id="1079"/>
    <lineage>
        <taxon>Bacteria</taxon>
        <taxon>Pseudomonadati</taxon>
        <taxon>Pseudomonadota</taxon>
        <taxon>Alphaproteobacteria</taxon>
        <taxon>Hyphomicrobiales</taxon>
        <taxon>Blastochloridaceae</taxon>
        <taxon>Blastochloris</taxon>
    </lineage>
</organism>
<evidence type="ECO:0000256" key="8">
    <source>
        <dbReference type="SAM" id="MobiDB-lite"/>
    </source>
</evidence>
<evidence type="ECO:0000313" key="9">
    <source>
        <dbReference type="EMBL" id="CUU41132.1"/>
    </source>
</evidence>
<comment type="catalytic activity">
    <reaction evidence="7">
        <text>a peptidoglycan chain = a peptidoglycan chain with N-acetyl-1,6-anhydromuramyl-[peptide] at the reducing end + a peptidoglycan chain with N-acetylglucosamine at the non-reducing end.</text>
        <dbReference type="EC" id="4.2.2.29"/>
    </reaction>
</comment>
<dbReference type="PANTHER" id="PTHR30518">
    <property type="entry name" value="ENDOLYTIC MUREIN TRANSGLYCOSYLASE"/>
    <property type="match status" value="1"/>
</dbReference>
<dbReference type="Proteomes" id="UP000065734">
    <property type="component" value="Chromosome I"/>
</dbReference>
<comment type="similarity">
    <text evidence="7">Belongs to the transglycosylase MltG family.</text>
</comment>
<feature type="region of interest" description="Disordered" evidence="8">
    <location>
        <begin position="433"/>
        <end position="534"/>
    </location>
</feature>
<keyword evidence="2 7" id="KW-0812">Transmembrane</keyword>
<keyword evidence="4 7" id="KW-0472">Membrane</keyword>
<name>A0A0S4PYL5_BLAVI</name>
<dbReference type="GO" id="GO:0005886">
    <property type="term" value="C:plasma membrane"/>
    <property type="evidence" value="ECO:0007669"/>
    <property type="project" value="UniProtKB-SubCell"/>
</dbReference>
<evidence type="ECO:0000256" key="3">
    <source>
        <dbReference type="ARBA" id="ARBA00022989"/>
    </source>
</evidence>
<gene>
    <name evidence="9" type="primary">yceG</name>
    <name evidence="7" type="synonym">mltG</name>
    <name evidence="9" type="ORF">BVIRIDIS_01200</name>
</gene>
<dbReference type="GO" id="GO:0008932">
    <property type="term" value="F:lytic endotransglycosylase activity"/>
    <property type="evidence" value="ECO:0007669"/>
    <property type="project" value="UniProtKB-UniRule"/>
</dbReference>
<protein>
    <recommendedName>
        <fullName evidence="7">Endolytic murein transglycosylase</fullName>
        <ecNumber evidence="7">4.2.2.29</ecNumber>
    </recommendedName>
    <alternativeName>
        <fullName evidence="7">Peptidoglycan lytic transglycosylase</fullName>
    </alternativeName>
    <alternativeName>
        <fullName evidence="7">Peptidoglycan polymerization terminase</fullName>
    </alternativeName>
</protein>
<feature type="compositionally biased region" description="Low complexity" evidence="8">
    <location>
        <begin position="63"/>
        <end position="84"/>
    </location>
</feature>
<dbReference type="GO" id="GO:0009252">
    <property type="term" value="P:peptidoglycan biosynthetic process"/>
    <property type="evidence" value="ECO:0007669"/>
    <property type="project" value="UniProtKB-UniRule"/>
</dbReference>
<evidence type="ECO:0000256" key="2">
    <source>
        <dbReference type="ARBA" id="ARBA00022692"/>
    </source>
</evidence>
<dbReference type="EMBL" id="LN907867">
    <property type="protein sequence ID" value="CUU41132.1"/>
    <property type="molecule type" value="Genomic_DNA"/>
</dbReference>
<keyword evidence="1 7" id="KW-1003">Cell membrane</keyword>
<feature type="compositionally biased region" description="Basic residues" evidence="8">
    <location>
        <begin position="497"/>
        <end position="513"/>
    </location>
</feature>
<comment type="function">
    <text evidence="7">Functions as a peptidoglycan terminase that cleaves nascent peptidoglycan strands endolytically to terminate their elongation.</text>
</comment>
<keyword evidence="5 7" id="KW-0456">Lyase</keyword>
<evidence type="ECO:0000256" key="1">
    <source>
        <dbReference type="ARBA" id="ARBA00022475"/>
    </source>
</evidence>
<dbReference type="InterPro" id="IPR003770">
    <property type="entry name" value="MLTG-like"/>
</dbReference>
<sequence>MADNQDRLDGKPDNTPGDGVPGGLAGATPERGQPAPAVPEAPAKSQLPEPPLPESPGPVASVPTTAELLAALPAEPPIGAGAPTDADAVQKPGREASVATPAAKIESNGAESAKLAAAKQAAANAAAAKVAAARAAAKQAAAAKDAAANAAKRAKESRPSRRARHPVVAIGSALMTLVLVAGLAVLVGISYGETVLRKPGPLVADKIVNLSRTPGFRDIGDVLEREGVVENGWMFVGGVLLRQARQELKAGEYLFPRGASVDDVISLIVSGKAVLHQVTIPEGLTSEQTVARLLENEVLTGPIREIPKDGTLLPESYRFNRGITREQILQRMAADQRRVVADIWARRAPDLPLHSPEELVILASIVEKETGKAAERSRVAAVFVNRLQRRMKLQSDPTIIYGLVGGKGTLGRPIMRADIDRPTAYNTYVIDGLPPGRSPIPAAPRWKPPPTRCRRRSFTSSPTAPAATSLPRRWRSTTATWRTGARSSASRTARPPRLPRRPPRRRHPRRPRRSPPPGPRSGRRPSRTAGNRIAWLALSPPALLAKVRRPCRPRSLFSGGGSIPCPSPA</sequence>
<feature type="transmembrane region" description="Helical" evidence="7">
    <location>
        <begin position="167"/>
        <end position="191"/>
    </location>
</feature>
<keyword evidence="6 7" id="KW-0961">Cell wall biogenesis/degradation</keyword>
<dbReference type="PANTHER" id="PTHR30518:SF2">
    <property type="entry name" value="ENDOLYTIC MUREIN TRANSGLYCOSYLASE"/>
    <property type="match status" value="1"/>
</dbReference>
<evidence type="ECO:0000256" key="6">
    <source>
        <dbReference type="ARBA" id="ARBA00023316"/>
    </source>
</evidence>
<dbReference type="GO" id="GO:0071555">
    <property type="term" value="P:cell wall organization"/>
    <property type="evidence" value="ECO:0007669"/>
    <property type="project" value="UniProtKB-KW"/>
</dbReference>
<feature type="compositionally biased region" description="Low complexity" evidence="8">
    <location>
        <begin position="476"/>
        <end position="495"/>
    </location>
</feature>
<evidence type="ECO:0000256" key="7">
    <source>
        <dbReference type="HAMAP-Rule" id="MF_02065"/>
    </source>
</evidence>
<dbReference type="Pfam" id="PF02618">
    <property type="entry name" value="YceG"/>
    <property type="match status" value="1"/>
</dbReference>
<evidence type="ECO:0000256" key="5">
    <source>
        <dbReference type="ARBA" id="ARBA00023239"/>
    </source>
</evidence>
<feature type="site" description="Important for catalytic activity" evidence="7">
    <location>
        <position position="369"/>
    </location>
</feature>
<dbReference type="EC" id="4.2.2.29" evidence="7"/>
<dbReference type="NCBIfam" id="TIGR00247">
    <property type="entry name" value="endolytic transglycosylase MltG"/>
    <property type="match status" value="1"/>
</dbReference>
<evidence type="ECO:0000313" key="10">
    <source>
        <dbReference type="Proteomes" id="UP000065734"/>
    </source>
</evidence>
<dbReference type="HAMAP" id="MF_02065">
    <property type="entry name" value="MltG"/>
    <property type="match status" value="1"/>
</dbReference>
<proteinExistence type="inferred from homology"/>
<keyword evidence="3 7" id="KW-1133">Transmembrane helix</keyword>
<dbReference type="STRING" id="1079.BVIR_676"/>
<evidence type="ECO:0000256" key="4">
    <source>
        <dbReference type="ARBA" id="ARBA00023136"/>
    </source>
</evidence>
<keyword evidence="7" id="KW-0997">Cell inner membrane</keyword>
<feature type="compositionally biased region" description="Pro residues" evidence="8">
    <location>
        <begin position="436"/>
        <end position="451"/>
    </location>
</feature>
<feature type="region of interest" description="Disordered" evidence="8">
    <location>
        <begin position="1"/>
        <end position="103"/>
    </location>
</feature>
<feature type="compositionally biased region" description="Basic and acidic residues" evidence="8">
    <location>
        <begin position="1"/>
        <end position="12"/>
    </location>
</feature>
<dbReference type="AlphaFoldDB" id="A0A0S4PYL5"/>
<dbReference type="PATRIC" id="fig|1079.7.peg.132"/>